<dbReference type="AlphaFoldDB" id="A0A914C762"/>
<accession>A0A914C762</accession>
<evidence type="ECO:0000313" key="2">
    <source>
        <dbReference type="Proteomes" id="UP000887540"/>
    </source>
</evidence>
<keyword evidence="1" id="KW-0812">Transmembrane</keyword>
<evidence type="ECO:0000313" key="3">
    <source>
        <dbReference type="WBParaSite" id="ACRNAN_Path_449.g1704.t1"/>
    </source>
</evidence>
<feature type="transmembrane region" description="Helical" evidence="1">
    <location>
        <begin position="20"/>
        <end position="39"/>
    </location>
</feature>
<feature type="transmembrane region" description="Helical" evidence="1">
    <location>
        <begin position="74"/>
        <end position="99"/>
    </location>
</feature>
<sequence length="150" mass="16529">MVHHGDYSCCGCMHVRTGALVIGILVIIGGIFGIIGSILNGIWPNIIGSAISIITGGLVIFADRTEREWGYLPYLVLNGIGIIIYTLVAIAFIIFGIVVPSGIEDWFKGINKNDDWKTAPQIKGNKFALHEPLDQQKCCYQAAKEYRMFQ</sequence>
<keyword evidence="1" id="KW-1133">Transmembrane helix</keyword>
<proteinExistence type="predicted"/>
<organism evidence="2 3">
    <name type="scientific">Acrobeloides nanus</name>
    <dbReference type="NCBI Taxonomy" id="290746"/>
    <lineage>
        <taxon>Eukaryota</taxon>
        <taxon>Metazoa</taxon>
        <taxon>Ecdysozoa</taxon>
        <taxon>Nematoda</taxon>
        <taxon>Chromadorea</taxon>
        <taxon>Rhabditida</taxon>
        <taxon>Tylenchina</taxon>
        <taxon>Cephalobomorpha</taxon>
        <taxon>Cephaloboidea</taxon>
        <taxon>Cephalobidae</taxon>
        <taxon>Acrobeloides</taxon>
    </lineage>
</organism>
<dbReference type="WBParaSite" id="ACRNAN_Path_449.g1704.t1">
    <property type="protein sequence ID" value="ACRNAN_Path_449.g1704.t1"/>
    <property type="gene ID" value="ACRNAN_Path_449.g1704"/>
</dbReference>
<keyword evidence="1" id="KW-0472">Membrane</keyword>
<feature type="transmembrane region" description="Helical" evidence="1">
    <location>
        <begin position="45"/>
        <end position="62"/>
    </location>
</feature>
<name>A0A914C762_9BILA</name>
<evidence type="ECO:0000256" key="1">
    <source>
        <dbReference type="SAM" id="Phobius"/>
    </source>
</evidence>
<keyword evidence="2" id="KW-1185">Reference proteome</keyword>
<protein>
    <submittedName>
        <fullName evidence="3">Uncharacterized protein</fullName>
    </submittedName>
</protein>
<dbReference type="Proteomes" id="UP000887540">
    <property type="component" value="Unplaced"/>
</dbReference>
<reference evidence="3" key="1">
    <citation type="submission" date="2022-11" db="UniProtKB">
        <authorList>
            <consortium name="WormBaseParasite"/>
        </authorList>
    </citation>
    <scope>IDENTIFICATION</scope>
</reference>